<dbReference type="PROSITE" id="PS50173">
    <property type="entry name" value="UMUC"/>
    <property type="match status" value="1"/>
</dbReference>
<dbReference type="GO" id="GO:0003887">
    <property type="term" value="F:DNA-directed DNA polymerase activity"/>
    <property type="evidence" value="ECO:0007669"/>
    <property type="project" value="InterPro"/>
</dbReference>
<name>X1AY44_9ZZZZ</name>
<dbReference type="EMBL" id="BART01000658">
    <property type="protein sequence ID" value="GAG74097.1"/>
    <property type="molecule type" value="Genomic_DNA"/>
</dbReference>
<dbReference type="InterPro" id="IPR001126">
    <property type="entry name" value="UmuC"/>
</dbReference>
<dbReference type="GO" id="GO:0009432">
    <property type="term" value="P:SOS response"/>
    <property type="evidence" value="ECO:0007669"/>
    <property type="project" value="TreeGrafter"/>
</dbReference>
<dbReference type="InterPro" id="IPR050116">
    <property type="entry name" value="DNA_polymerase-Y"/>
</dbReference>
<dbReference type="SUPFAM" id="SSF56672">
    <property type="entry name" value="DNA/RNA polymerases"/>
    <property type="match status" value="1"/>
</dbReference>
<dbReference type="Pfam" id="PF00817">
    <property type="entry name" value="IMS"/>
    <property type="match status" value="1"/>
</dbReference>
<proteinExistence type="predicted"/>
<dbReference type="GO" id="GO:0042276">
    <property type="term" value="P:error-prone translesion synthesis"/>
    <property type="evidence" value="ECO:0007669"/>
    <property type="project" value="TreeGrafter"/>
</dbReference>
<gene>
    <name evidence="2" type="ORF">S01H4_02854</name>
</gene>
<dbReference type="GO" id="GO:0006281">
    <property type="term" value="P:DNA repair"/>
    <property type="evidence" value="ECO:0007669"/>
    <property type="project" value="InterPro"/>
</dbReference>
<protein>
    <recommendedName>
        <fullName evidence="1">UmuC domain-containing protein</fullName>
    </recommendedName>
</protein>
<comment type="caution">
    <text evidence="2">The sequence shown here is derived from an EMBL/GenBank/DDBJ whole genome shotgun (WGS) entry which is preliminary data.</text>
</comment>
<organism evidence="2">
    <name type="scientific">marine sediment metagenome</name>
    <dbReference type="NCBI Taxonomy" id="412755"/>
    <lineage>
        <taxon>unclassified sequences</taxon>
        <taxon>metagenomes</taxon>
        <taxon>ecological metagenomes</taxon>
    </lineage>
</organism>
<evidence type="ECO:0000313" key="2">
    <source>
        <dbReference type="EMBL" id="GAG74097.1"/>
    </source>
</evidence>
<sequence>MRRRRDIIYVDMDAFFAQVEQRDHPEYKKKAVIVGGPLFRGVISSASYEARVYGLYAGMPLYKAKQLCPHGIYLQVDMEKYLKVSRQIRDIFCEFTPLVEIVGCDEAFLDVTGAKNLFGSLVEIAKRIKNRVFEKTRLTCSVGISHNKFLAKLASKLKKPDGLVVLT</sequence>
<dbReference type="AlphaFoldDB" id="X1AY44"/>
<dbReference type="Gene3D" id="3.30.70.270">
    <property type="match status" value="1"/>
</dbReference>
<dbReference type="InterPro" id="IPR043502">
    <property type="entry name" value="DNA/RNA_pol_sf"/>
</dbReference>
<feature type="domain" description="UmuC" evidence="1">
    <location>
        <begin position="7"/>
        <end position="167"/>
    </location>
</feature>
<dbReference type="GO" id="GO:0005829">
    <property type="term" value="C:cytosol"/>
    <property type="evidence" value="ECO:0007669"/>
    <property type="project" value="TreeGrafter"/>
</dbReference>
<reference evidence="2" key="1">
    <citation type="journal article" date="2014" name="Front. Microbiol.">
        <title>High frequency of phylogenetically diverse reductive dehalogenase-homologous genes in deep subseafloor sedimentary metagenomes.</title>
        <authorList>
            <person name="Kawai M."/>
            <person name="Futagami T."/>
            <person name="Toyoda A."/>
            <person name="Takaki Y."/>
            <person name="Nishi S."/>
            <person name="Hori S."/>
            <person name="Arai W."/>
            <person name="Tsubouchi T."/>
            <person name="Morono Y."/>
            <person name="Uchiyama I."/>
            <person name="Ito T."/>
            <person name="Fujiyama A."/>
            <person name="Inagaki F."/>
            <person name="Takami H."/>
        </authorList>
    </citation>
    <scope>NUCLEOTIDE SEQUENCE</scope>
    <source>
        <strain evidence="2">Expedition CK06-06</strain>
    </source>
</reference>
<dbReference type="PANTHER" id="PTHR11076">
    <property type="entry name" value="DNA REPAIR POLYMERASE UMUC / TRANSFERASE FAMILY MEMBER"/>
    <property type="match status" value="1"/>
</dbReference>
<feature type="non-terminal residue" evidence="2">
    <location>
        <position position="167"/>
    </location>
</feature>
<dbReference type="InterPro" id="IPR022880">
    <property type="entry name" value="DNApol_IV"/>
</dbReference>
<accession>X1AY44</accession>
<dbReference type="PANTHER" id="PTHR11076:SF33">
    <property type="entry name" value="DNA POLYMERASE KAPPA"/>
    <property type="match status" value="1"/>
</dbReference>
<dbReference type="InterPro" id="IPR043128">
    <property type="entry name" value="Rev_trsase/Diguanyl_cyclase"/>
</dbReference>
<dbReference type="CDD" id="cd03586">
    <property type="entry name" value="PolY_Pol_IV_kappa"/>
    <property type="match status" value="1"/>
</dbReference>
<evidence type="ECO:0000259" key="1">
    <source>
        <dbReference type="PROSITE" id="PS50173"/>
    </source>
</evidence>
<dbReference type="Gene3D" id="3.40.1170.60">
    <property type="match status" value="1"/>
</dbReference>